<feature type="transmembrane region" description="Helical" evidence="1">
    <location>
        <begin position="27"/>
        <end position="49"/>
    </location>
</feature>
<gene>
    <name evidence="2" type="ORF">D6C19_06325</name>
</gene>
<protein>
    <submittedName>
        <fullName evidence="2">Uncharacterized protein</fullName>
    </submittedName>
</protein>
<dbReference type="AlphaFoldDB" id="A0A4V1PTE2"/>
<feature type="transmembrane region" description="Helical" evidence="1">
    <location>
        <begin position="61"/>
        <end position="83"/>
    </location>
</feature>
<accession>A0A4V1PTE2</accession>
<keyword evidence="1" id="KW-0812">Transmembrane</keyword>
<dbReference type="Proteomes" id="UP000289316">
    <property type="component" value="Unassembled WGS sequence"/>
</dbReference>
<dbReference type="RefSeq" id="WP_004051397.1">
    <property type="nucleotide sequence ID" value="NZ_CP040852.1"/>
</dbReference>
<dbReference type="OrthoDB" id="9866863at2"/>
<evidence type="ECO:0000256" key="1">
    <source>
        <dbReference type="SAM" id="Phobius"/>
    </source>
</evidence>
<sequence>MKGEAIFFEYNYIAVVSMNFMNSGNDVLYYILCVVSAVIVLPMLLYWMWNKLRQQMIKDSIKCWACFGILGVLLIEIFSVFYLACGVIKISEEEVDLSAAAELTSAFVTAISVLGAGIGYFYSKRQDKIQAIHTEGEWRRRLFDLEKKPEYQISDLIELASLIDIVPNNEKVLALYVNAVMIEILKNHGANSDGEMRLNEPISKRFEVLCDKCNLRPSVTKLLKLHPKDTALEKTVYDYDITSIKNEILIHPEENEIRRCIHALLKDDWENVTN</sequence>
<evidence type="ECO:0000313" key="3">
    <source>
        <dbReference type="Proteomes" id="UP000289316"/>
    </source>
</evidence>
<reference evidence="2 3" key="1">
    <citation type="submission" date="2018-09" db="EMBL/GenBank/DDBJ databases">
        <title>Murine metabolic-syndrome-specific gut microbial biobank.</title>
        <authorList>
            <person name="Liu C."/>
        </authorList>
    </citation>
    <scope>NUCLEOTIDE SEQUENCE [LARGE SCALE GENOMIC DNA]</scope>
    <source>
        <strain evidence="2 3">C-30</strain>
    </source>
</reference>
<dbReference type="EMBL" id="QZFR01000042">
    <property type="protein sequence ID" value="RXV74284.1"/>
    <property type="molecule type" value="Genomic_DNA"/>
</dbReference>
<proteinExistence type="predicted"/>
<keyword evidence="1" id="KW-1133">Transmembrane helix</keyword>
<feature type="transmembrane region" description="Helical" evidence="1">
    <location>
        <begin position="103"/>
        <end position="122"/>
    </location>
</feature>
<evidence type="ECO:0000313" key="2">
    <source>
        <dbReference type="EMBL" id="RXV74284.1"/>
    </source>
</evidence>
<name>A0A4V1PTE2_9LACO</name>
<keyword evidence="1" id="KW-0472">Membrane</keyword>
<comment type="caution">
    <text evidence="2">The sequence shown here is derived from an EMBL/GenBank/DDBJ whole genome shotgun (WGS) entry which is preliminary data.</text>
</comment>
<organism evidence="2 3">
    <name type="scientific">Ligilactobacillus murinus</name>
    <dbReference type="NCBI Taxonomy" id="1622"/>
    <lineage>
        <taxon>Bacteria</taxon>
        <taxon>Bacillati</taxon>
        <taxon>Bacillota</taxon>
        <taxon>Bacilli</taxon>
        <taxon>Lactobacillales</taxon>
        <taxon>Lactobacillaceae</taxon>
        <taxon>Ligilactobacillus</taxon>
    </lineage>
</organism>